<evidence type="ECO:0000313" key="8">
    <source>
        <dbReference type="EMBL" id="KAG2185194.1"/>
    </source>
</evidence>
<feature type="transmembrane region" description="Helical" evidence="6">
    <location>
        <begin position="358"/>
        <end position="386"/>
    </location>
</feature>
<reference evidence="8" key="1">
    <citation type="submission" date="2020-12" db="EMBL/GenBank/DDBJ databases">
        <title>Metabolic potential, ecology and presence of endohyphal bacteria is reflected in genomic diversity of Mucoromycotina.</title>
        <authorList>
            <person name="Muszewska A."/>
            <person name="Okrasinska A."/>
            <person name="Steczkiewicz K."/>
            <person name="Drgas O."/>
            <person name="Orlowska M."/>
            <person name="Perlinska-Lenart U."/>
            <person name="Aleksandrzak-Piekarczyk T."/>
            <person name="Szatraj K."/>
            <person name="Zielenkiewicz U."/>
            <person name="Pilsyk S."/>
            <person name="Malc E."/>
            <person name="Mieczkowski P."/>
            <person name="Kruszewska J.S."/>
            <person name="Biernat P."/>
            <person name="Pawlowska J."/>
        </authorList>
    </citation>
    <scope>NUCLEOTIDE SEQUENCE</scope>
    <source>
        <strain evidence="8">WA0000051536</strain>
    </source>
</reference>
<evidence type="ECO:0000313" key="9">
    <source>
        <dbReference type="Proteomes" id="UP000612746"/>
    </source>
</evidence>
<comment type="caution">
    <text evidence="8">The sequence shown here is derived from an EMBL/GenBank/DDBJ whole genome shotgun (WGS) entry which is preliminary data.</text>
</comment>
<feature type="transmembrane region" description="Helical" evidence="6">
    <location>
        <begin position="267"/>
        <end position="291"/>
    </location>
</feature>
<proteinExistence type="predicted"/>
<dbReference type="PROSITE" id="PS00216">
    <property type="entry name" value="SUGAR_TRANSPORT_1"/>
    <property type="match status" value="1"/>
</dbReference>
<feature type="transmembrane region" description="Helical" evidence="6">
    <location>
        <begin position="167"/>
        <end position="189"/>
    </location>
</feature>
<dbReference type="PANTHER" id="PTHR23504">
    <property type="entry name" value="MAJOR FACILITATOR SUPERFAMILY DOMAIN-CONTAINING PROTEIN 10"/>
    <property type="match status" value="1"/>
</dbReference>
<feature type="transmembrane region" description="Helical" evidence="6">
    <location>
        <begin position="430"/>
        <end position="448"/>
    </location>
</feature>
<evidence type="ECO:0000259" key="7">
    <source>
        <dbReference type="PROSITE" id="PS50850"/>
    </source>
</evidence>
<protein>
    <recommendedName>
        <fullName evidence="7">Major facilitator superfamily (MFS) profile domain-containing protein</fullName>
    </recommendedName>
</protein>
<dbReference type="PROSITE" id="PS50850">
    <property type="entry name" value="MFS"/>
    <property type="match status" value="1"/>
</dbReference>
<keyword evidence="9" id="KW-1185">Reference proteome</keyword>
<dbReference type="Proteomes" id="UP000612746">
    <property type="component" value="Unassembled WGS sequence"/>
</dbReference>
<dbReference type="PANTHER" id="PTHR23504:SF31">
    <property type="entry name" value="MAJOR FACILITATOR SUPERFAMILY DOMAIN-CONTAINING PROTEIN 10"/>
    <property type="match status" value="1"/>
</dbReference>
<dbReference type="FunFam" id="1.20.1250.20:FF:000223">
    <property type="entry name" value="Major facilitator superfamily domain-containing protein"/>
    <property type="match status" value="1"/>
</dbReference>
<comment type="subcellular location">
    <subcellularLocation>
        <location evidence="1">Membrane</location>
        <topology evidence="1">Multi-pass membrane protein</topology>
    </subcellularLocation>
</comment>
<keyword evidence="5 6" id="KW-0472">Membrane</keyword>
<feature type="transmembrane region" description="Helical" evidence="6">
    <location>
        <begin position="76"/>
        <end position="98"/>
    </location>
</feature>
<feature type="transmembrane region" description="Helical" evidence="6">
    <location>
        <begin position="332"/>
        <end position="352"/>
    </location>
</feature>
<dbReference type="InterPro" id="IPR005829">
    <property type="entry name" value="Sugar_transporter_CS"/>
</dbReference>
<dbReference type="GO" id="GO:0016020">
    <property type="term" value="C:membrane"/>
    <property type="evidence" value="ECO:0007669"/>
    <property type="project" value="UniProtKB-SubCell"/>
</dbReference>
<dbReference type="AlphaFoldDB" id="A0A8H7Q537"/>
<evidence type="ECO:0000256" key="5">
    <source>
        <dbReference type="ARBA" id="ARBA00023136"/>
    </source>
</evidence>
<dbReference type="EMBL" id="JAEPRA010000005">
    <property type="protein sequence ID" value="KAG2185194.1"/>
    <property type="molecule type" value="Genomic_DNA"/>
</dbReference>
<feature type="domain" description="Major facilitator superfamily (MFS) profile" evidence="7">
    <location>
        <begin position="5"/>
        <end position="452"/>
    </location>
</feature>
<dbReference type="GO" id="GO:0022857">
    <property type="term" value="F:transmembrane transporter activity"/>
    <property type="evidence" value="ECO:0007669"/>
    <property type="project" value="InterPro"/>
</dbReference>
<evidence type="ECO:0000256" key="4">
    <source>
        <dbReference type="ARBA" id="ARBA00022989"/>
    </source>
</evidence>
<evidence type="ECO:0000256" key="2">
    <source>
        <dbReference type="ARBA" id="ARBA00022448"/>
    </source>
</evidence>
<feature type="transmembrane region" description="Helical" evidence="6">
    <location>
        <begin position="7"/>
        <end position="27"/>
    </location>
</feature>
<accession>A0A8H7Q537</accession>
<dbReference type="InterPro" id="IPR036259">
    <property type="entry name" value="MFS_trans_sf"/>
</dbReference>
<keyword evidence="4 6" id="KW-1133">Transmembrane helix</keyword>
<gene>
    <name evidence="8" type="ORF">INT44_001984</name>
</gene>
<feature type="transmembrane region" description="Helical" evidence="6">
    <location>
        <begin position="110"/>
        <end position="128"/>
    </location>
</feature>
<dbReference type="InterPro" id="IPR011701">
    <property type="entry name" value="MFS"/>
</dbReference>
<feature type="transmembrane region" description="Helical" evidence="6">
    <location>
        <begin position="134"/>
        <end position="155"/>
    </location>
</feature>
<feature type="transmembrane region" description="Helical" evidence="6">
    <location>
        <begin position="209"/>
        <end position="231"/>
    </location>
</feature>
<dbReference type="Gene3D" id="1.20.1250.20">
    <property type="entry name" value="MFS general substrate transporter like domains"/>
    <property type="match status" value="1"/>
</dbReference>
<feature type="transmembrane region" description="Helical" evidence="6">
    <location>
        <begin position="303"/>
        <end position="320"/>
    </location>
</feature>
<dbReference type="OrthoDB" id="196650at2759"/>
<name>A0A8H7Q537_9FUNG</name>
<evidence type="ECO:0000256" key="3">
    <source>
        <dbReference type="ARBA" id="ARBA00022692"/>
    </source>
</evidence>
<keyword evidence="2" id="KW-0813">Transport</keyword>
<evidence type="ECO:0000256" key="6">
    <source>
        <dbReference type="SAM" id="Phobius"/>
    </source>
</evidence>
<dbReference type="SUPFAM" id="SSF103473">
    <property type="entry name" value="MFS general substrate transporter"/>
    <property type="match status" value="1"/>
</dbReference>
<keyword evidence="3 6" id="KW-0812">Transmembrane</keyword>
<dbReference type="Pfam" id="PF07690">
    <property type="entry name" value="MFS_1"/>
    <property type="match status" value="1"/>
</dbReference>
<evidence type="ECO:0000256" key="1">
    <source>
        <dbReference type="ARBA" id="ARBA00004141"/>
    </source>
</evidence>
<organism evidence="8 9">
    <name type="scientific">Umbelopsis vinacea</name>
    <dbReference type="NCBI Taxonomy" id="44442"/>
    <lineage>
        <taxon>Eukaryota</taxon>
        <taxon>Fungi</taxon>
        <taxon>Fungi incertae sedis</taxon>
        <taxon>Mucoromycota</taxon>
        <taxon>Mucoromycotina</taxon>
        <taxon>Umbelopsidomycetes</taxon>
        <taxon>Umbelopsidales</taxon>
        <taxon>Umbelopsidaceae</taxon>
        <taxon>Umbelopsis</taxon>
    </lineage>
</organism>
<dbReference type="InterPro" id="IPR020846">
    <property type="entry name" value="MFS_dom"/>
</dbReference>
<sequence>MDSKVVRVVFTALLLDILAFTVILPLLPRLLQFYRLQEAGDESTILGRLLAAVNQYKYLISSQRATKDALTDKWDLVLLGGFVGSLFSFLQFLVSPYIGKISDSIGRRKTLLLTMIGNLISTVLWVFASSFDAFLWARIVGGLSEGNVQLSIAIISDVTDEQNRSKGLALVGIAFAIAFTIGPALGAYCASFDLTRISPALVEYGVYPFSSPALVALVLLSVEVIYIMAYLPETSNLRQKKETTDEKKVQPVESPLQISKRLETLNVLNAIHAFHLFIFSGMEFTLVFLTFDLFDYTNMQQGRLLGFIGIMSSLIQGGYVRRKAHAVGEKNIVLQGVVACTLGLLMFTMLALSRDSMALLYAGAFFFAVTSGTVVSCLTSLASMQCSDSDPRLAKGQALGVFRSRGQLGRAFGPLVACGVYWAYGPVVCYGLGTICMLIVTATVVTFIPQPQKAKKQD</sequence>